<dbReference type="Gene3D" id="3.20.20.190">
    <property type="entry name" value="Phosphatidylinositol (PI) phosphodiesterase"/>
    <property type="match status" value="1"/>
</dbReference>
<accession>A0A1Y1V8J9</accession>
<dbReference type="InterPro" id="IPR051057">
    <property type="entry name" value="PI-PLC_domain"/>
</dbReference>
<dbReference type="Pfam" id="PF00388">
    <property type="entry name" value="PI-PLC-X"/>
    <property type="match status" value="1"/>
</dbReference>
<evidence type="ECO:0000313" key="2">
    <source>
        <dbReference type="EMBL" id="ORX49953.1"/>
    </source>
</evidence>
<dbReference type="InterPro" id="IPR000909">
    <property type="entry name" value="PLipase_C_PInositol-sp_X_dom"/>
</dbReference>
<dbReference type="PROSITE" id="PS50231">
    <property type="entry name" value="RICIN_B_LECTIN"/>
    <property type="match status" value="1"/>
</dbReference>
<feature type="domain" description="Phosphatidylinositol-specific phospholipase C X" evidence="1">
    <location>
        <begin position="4"/>
        <end position="181"/>
    </location>
</feature>
<protein>
    <submittedName>
        <fullName evidence="2">PLC-like phosphodiesterase</fullName>
    </submittedName>
</protein>
<evidence type="ECO:0000259" key="1">
    <source>
        <dbReference type="SMART" id="SM00148"/>
    </source>
</evidence>
<dbReference type="EMBL" id="MCFH01000022">
    <property type="protein sequence ID" value="ORX49953.1"/>
    <property type="molecule type" value="Genomic_DNA"/>
</dbReference>
<feature type="non-terminal residue" evidence="2">
    <location>
        <position position="522"/>
    </location>
</feature>
<dbReference type="PANTHER" id="PTHR13593:SF113">
    <property type="entry name" value="SI:DKEY-266F7.9"/>
    <property type="match status" value="1"/>
</dbReference>
<dbReference type="GO" id="GO:0006629">
    <property type="term" value="P:lipid metabolic process"/>
    <property type="evidence" value="ECO:0007669"/>
    <property type="project" value="InterPro"/>
</dbReference>
<name>A0A1Y1V8J9_9FUNG</name>
<dbReference type="InterPro" id="IPR017946">
    <property type="entry name" value="PLC-like_Pdiesterase_TIM-brl"/>
</dbReference>
<dbReference type="SUPFAM" id="SSF50370">
    <property type="entry name" value="Ricin B-like lectins"/>
    <property type="match status" value="1"/>
</dbReference>
<dbReference type="OrthoDB" id="2158103at2759"/>
<dbReference type="InterPro" id="IPR035992">
    <property type="entry name" value="Ricin_B-like_lectins"/>
</dbReference>
<dbReference type="PANTHER" id="PTHR13593">
    <property type="match status" value="1"/>
</dbReference>
<reference evidence="2 3" key="2">
    <citation type="submission" date="2016-08" db="EMBL/GenBank/DDBJ databases">
        <title>Pervasive Adenine N6-methylation of Active Genes in Fungi.</title>
        <authorList>
            <consortium name="DOE Joint Genome Institute"/>
            <person name="Mondo S.J."/>
            <person name="Dannebaum R.O."/>
            <person name="Kuo R.C."/>
            <person name="Labutti K."/>
            <person name="Haridas S."/>
            <person name="Kuo A."/>
            <person name="Salamov A."/>
            <person name="Ahrendt S.R."/>
            <person name="Lipzen A."/>
            <person name="Sullivan W."/>
            <person name="Andreopoulos W.B."/>
            <person name="Clum A."/>
            <person name="Lindquist E."/>
            <person name="Daum C."/>
            <person name="Ramamoorthy G.K."/>
            <person name="Gryganskyi A."/>
            <person name="Culley D."/>
            <person name="Magnuson J.K."/>
            <person name="James T.Y."/>
            <person name="O'Malley M.A."/>
            <person name="Stajich J.E."/>
            <person name="Spatafora J.W."/>
            <person name="Visel A."/>
            <person name="Grigoriev I.V."/>
        </authorList>
    </citation>
    <scope>NUCLEOTIDE SEQUENCE [LARGE SCALE GENOMIC DNA]</scope>
    <source>
        <strain evidence="3">finn</strain>
    </source>
</reference>
<comment type="caution">
    <text evidence="2">The sequence shown here is derived from an EMBL/GenBank/DDBJ whole genome shotgun (WGS) entry which is preliminary data.</text>
</comment>
<dbReference type="Gene3D" id="2.80.10.50">
    <property type="match status" value="1"/>
</dbReference>
<gene>
    <name evidence="2" type="ORF">BCR36DRAFT_290503</name>
</gene>
<evidence type="ECO:0000313" key="3">
    <source>
        <dbReference type="Proteomes" id="UP000193719"/>
    </source>
</evidence>
<keyword evidence="3" id="KW-1185">Reference proteome</keyword>
<dbReference type="GO" id="GO:0008081">
    <property type="term" value="F:phosphoric diester hydrolase activity"/>
    <property type="evidence" value="ECO:0007669"/>
    <property type="project" value="InterPro"/>
</dbReference>
<reference evidence="2 3" key="1">
    <citation type="submission" date="2016-08" db="EMBL/GenBank/DDBJ databases">
        <title>Genomes of anaerobic fungi encode conserved fungal cellulosomes for biomass hydrolysis.</title>
        <authorList>
            <consortium name="DOE Joint Genome Institute"/>
            <person name="Haitjema C.H."/>
            <person name="Gilmore S.P."/>
            <person name="Henske J.K."/>
            <person name="Solomon K.V."/>
            <person name="De Groot R."/>
            <person name="Kuo A."/>
            <person name="Mondo S.J."/>
            <person name="Salamov A.A."/>
            <person name="Labutti K."/>
            <person name="Zhao Z."/>
            <person name="Chiniquy J."/>
            <person name="Barry K."/>
            <person name="Brewer H.M."/>
            <person name="Purvine S.O."/>
            <person name="Wright A.T."/>
            <person name="Boxma B."/>
            <person name="Van Alen T."/>
            <person name="Hackstein J.H."/>
            <person name="Baker S.E."/>
            <person name="Grigoriev I.V."/>
            <person name="O'Malley M.A."/>
        </authorList>
    </citation>
    <scope>NUCLEOTIDE SEQUENCE [LARGE SCALE GENOMIC DNA]</scope>
    <source>
        <strain evidence="3">finn</strain>
    </source>
</reference>
<dbReference type="AlphaFoldDB" id="A0A1Y1V8J9"/>
<proteinExistence type="predicted"/>
<dbReference type="PROSITE" id="PS50007">
    <property type="entry name" value="PIPLC_X_DOMAIN"/>
    <property type="match status" value="1"/>
</dbReference>
<sequence>MSYINDNIRINQLNIPGTHDSGTYDIGQLSNNKVLESLVERSILAPYSQVLGGLTQTQELDITEQLEHGIRYFDIRLTISNKNDKKLHLTHEFIPCINIKNKYKYLYFSDVLSECSEFLDKHYNETVILHLKSEDLPSGINSTHVANLIFNDLDKYRAKIYTLNSFPSLGKVRGQMVIVTRDEFKTDSILVDDTYKKVSIGNVLSWKDMGGCEKYNNKYDCCPKLNGDLRVQDAYNLDGSEKWELARDIIDNAIFGCKSQNEFLTINDINKLTINFMSTARAHSFSLEALPQLIHDISFDAGIEDTANYVNTKLTKYILEREKNFQNKMFNNEWIFLDFPSLDVVRAIYQSNGYLNPELTADKVEISDKEYIIANAKYYVALIPMVGSAAAELTGAVIDVTATIGETIVNTVESVADAVGSFFKGFFSKREISEYVKVCLQRKTLANGNEIVIVNSKCKNNPKNKWTINSHNEYYNIISGYDSKCLEYENGSLNVVKCKTNRKNQDFSIKHGVICSRIDGYK</sequence>
<dbReference type="SMART" id="SM00148">
    <property type="entry name" value="PLCXc"/>
    <property type="match status" value="1"/>
</dbReference>
<organism evidence="2 3">
    <name type="scientific">Piromyces finnis</name>
    <dbReference type="NCBI Taxonomy" id="1754191"/>
    <lineage>
        <taxon>Eukaryota</taxon>
        <taxon>Fungi</taxon>
        <taxon>Fungi incertae sedis</taxon>
        <taxon>Chytridiomycota</taxon>
        <taxon>Chytridiomycota incertae sedis</taxon>
        <taxon>Neocallimastigomycetes</taxon>
        <taxon>Neocallimastigales</taxon>
        <taxon>Neocallimastigaceae</taxon>
        <taxon>Piromyces</taxon>
    </lineage>
</organism>
<dbReference type="SUPFAM" id="SSF51695">
    <property type="entry name" value="PLC-like phosphodiesterases"/>
    <property type="match status" value="1"/>
</dbReference>
<dbReference type="Proteomes" id="UP000193719">
    <property type="component" value="Unassembled WGS sequence"/>
</dbReference>